<keyword evidence="4" id="KW-0479">Metal-binding</keyword>
<dbReference type="OrthoDB" id="436496at2759"/>
<evidence type="ECO:0000256" key="1">
    <source>
        <dbReference type="ARBA" id="ARBA00022448"/>
    </source>
</evidence>
<sequence length="168" mass="18837">MGGVWSWRGSNRTGRTDDPDPTTGLTSRDRYLIKSTWANIMESPTDNGVALLVLYFEKFPDAKGVFPFKDVPTAELSTNARFRAHCNSVIYAVASIVDSVDNIDLLVPILEKVGRSHAPRNVTNELFMQLKETMLELFGKIMKKEEVEAWKKALEVVFTVITKALADN</sequence>
<dbReference type="PROSITE" id="PS01033">
    <property type="entry name" value="GLOBIN"/>
    <property type="match status" value="1"/>
</dbReference>
<accession>A0A9N9XL24</accession>
<dbReference type="GO" id="GO:0005344">
    <property type="term" value="F:oxygen carrier activity"/>
    <property type="evidence" value="ECO:0007669"/>
    <property type="project" value="UniProtKB-KW"/>
</dbReference>
<dbReference type="GO" id="GO:0020037">
    <property type="term" value="F:heme binding"/>
    <property type="evidence" value="ECO:0007669"/>
    <property type="project" value="InterPro"/>
</dbReference>
<dbReference type="EMBL" id="OU900108">
    <property type="protein sequence ID" value="CAG9858122.1"/>
    <property type="molecule type" value="Genomic_DNA"/>
</dbReference>
<evidence type="ECO:0000313" key="10">
    <source>
        <dbReference type="Proteomes" id="UP001153712"/>
    </source>
</evidence>
<evidence type="ECO:0000313" key="9">
    <source>
        <dbReference type="EMBL" id="CAG9858122.1"/>
    </source>
</evidence>
<keyword evidence="3 6" id="KW-0561">Oxygen transport</keyword>
<evidence type="ECO:0000256" key="3">
    <source>
        <dbReference type="ARBA" id="ARBA00022621"/>
    </source>
</evidence>
<evidence type="ECO:0000256" key="6">
    <source>
        <dbReference type="RuleBase" id="RU000356"/>
    </source>
</evidence>
<dbReference type="GO" id="GO:0019825">
    <property type="term" value="F:oxygen binding"/>
    <property type="evidence" value="ECO:0007669"/>
    <property type="project" value="InterPro"/>
</dbReference>
<dbReference type="InterPro" id="IPR044399">
    <property type="entry name" value="Mb-like_M"/>
</dbReference>
<organism evidence="9 10">
    <name type="scientific">Phyllotreta striolata</name>
    <name type="common">Striped flea beetle</name>
    <name type="synonym">Crioceris striolata</name>
    <dbReference type="NCBI Taxonomy" id="444603"/>
    <lineage>
        <taxon>Eukaryota</taxon>
        <taxon>Metazoa</taxon>
        <taxon>Ecdysozoa</taxon>
        <taxon>Arthropoda</taxon>
        <taxon>Hexapoda</taxon>
        <taxon>Insecta</taxon>
        <taxon>Pterygota</taxon>
        <taxon>Neoptera</taxon>
        <taxon>Endopterygota</taxon>
        <taxon>Coleoptera</taxon>
        <taxon>Polyphaga</taxon>
        <taxon>Cucujiformia</taxon>
        <taxon>Chrysomeloidea</taxon>
        <taxon>Chrysomelidae</taxon>
        <taxon>Galerucinae</taxon>
        <taxon>Alticini</taxon>
        <taxon>Phyllotreta</taxon>
    </lineage>
</organism>
<dbReference type="GO" id="GO:0005576">
    <property type="term" value="C:extracellular region"/>
    <property type="evidence" value="ECO:0007669"/>
    <property type="project" value="InterPro"/>
</dbReference>
<dbReference type="InterPro" id="IPR000971">
    <property type="entry name" value="Globin"/>
</dbReference>
<feature type="region of interest" description="Disordered" evidence="7">
    <location>
        <begin position="1"/>
        <end position="25"/>
    </location>
</feature>
<keyword evidence="1 6" id="KW-0813">Transport</keyword>
<feature type="domain" description="Globin" evidence="8">
    <location>
        <begin position="24"/>
        <end position="166"/>
    </location>
</feature>
<dbReference type="InterPro" id="IPR009050">
    <property type="entry name" value="Globin-like_sf"/>
</dbReference>
<dbReference type="AlphaFoldDB" id="A0A9N9XL24"/>
<evidence type="ECO:0000256" key="2">
    <source>
        <dbReference type="ARBA" id="ARBA00022617"/>
    </source>
</evidence>
<gene>
    <name evidence="9" type="ORF">PHYEVI_LOCUS4513</name>
</gene>
<evidence type="ECO:0000256" key="4">
    <source>
        <dbReference type="ARBA" id="ARBA00022723"/>
    </source>
</evidence>
<dbReference type="GO" id="GO:0005833">
    <property type="term" value="C:hemoglobin complex"/>
    <property type="evidence" value="ECO:0007669"/>
    <property type="project" value="InterPro"/>
</dbReference>
<comment type="similarity">
    <text evidence="6">Belongs to the globin family.</text>
</comment>
<dbReference type="PANTHER" id="PTHR47217:SF1">
    <property type="entry name" value="GLOBIN-LIKE PROTEIN"/>
    <property type="match status" value="1"/>
</dbReference>
<dbReference type="InterPro" id="IPR012292">
    <property type="entry name" value="Globin/Proto"/>
</dbReference>
<keyword evidence="5" id="KW-0408">Iron</keyword>
<dbReference type="PRINTS" id="PR00611">
    <property type="entry name" value="ERYTHCRUORIN"/>
</dbReference>
<protein>
    <recommendedName>
        <fullName evidence="8">Globin domain-containing protein</fullName>
    </recommendedName>
</protein>
<proteinExistence type="inferred from homology"/>
<keyword evidence="2 6" id="KW-0349">Heme</keyword>
<dbReference type="CDD" id="cd01040">
    <property type="entry name" value="Mb-like"/>
    <property type="match status" value="1"/>
</dbReference>
<keyword evidence="10" id="KW-1185">Reference proteome</keyword>
<dbReference type="Pfam" id="PF00042">
    <property type="entry name" value="Globin"/>
    <property type="match status" value="1"/>
</dbReference>
<dbReference type="SUPFAM" id="SSF46458">
    <property type="entry name" value="Globin-like"/>
    <property type="match status" value="1"/>
</dbReference>
<reference evidence="9" key="1">
    <citation type="submission" date="2022-01" db="EMBL/GenBank/DDBJ databases">
        <authorList>
            <person name="King R."/>
        </authorList>
    </citation>
    <scope>NUCLEOTIDE SEQUENCE</scope>
</reference>
<evidence type="ECO:0000256" key="7">
    <source>
        <dbReference type="SAM" id="MobiDB-lite"/>
    </source>
</evidence>
<dbReference type="Gene3D" id="1.10.490.10">
    <property type="entry name" value="Globins"/>
    <property type="match status" value="1"/>
</dbReference>
<evidence type="ECO:0000259" key="8">
    <source>
        <dbReference type="PROSITE" id="PS01033"/>
    </source>
</evidence>
<evidence type="ECO:0000256" key="5">
    <source>
        <dbReference type="ARBA" id="ARBA00023004"/>
    </source>
</evidence>
<dbReference type="Proteomes" id="UP001153712">
    <property type="component" value="Chromosome 15"/>
</dbReference>
<name>A0A9N9XL24_PHYSR</name>
<dbReference type="GO" id="GO:0046872">
    <property type="term" value="F:metal ion binding"/>
    <property type="evidence" value="ECO:0007669"/>
    <property type="project" value="UniProtKB-KW"/>
</dbReference>
<dbReference type="InterPro" id="IPR002336">
    <property type="entry name" value="Erythrocruorin"/>
</dbReference>
<dbReference type="PANTHER" id="PTHR47217">
    <property type="entry name" value="GLOBIN-LIKE PROTEIN"/>
    <property type="match status" value="1"/>
</dbReference>